<evidence type="ECO:0000256" key="1">
    <source>
        <dbReference type="SAM" id="Phobius"/>
    </source>
</evidence>
<gene>
    <name evidence="3" type="ORF">P0Y53_12865</name>
</gene>
<feature type="transmembrane region" description="Helical" evidence="1">
    <location>
        <begin position="62"/>
        <end position="80"/>
    </location>
</feature>
<dbReference type="AlphaFoldDB" id="A0AAJ6BI32"/>
<keyword evidence="1" id="KW-0472">Membrane</keyword>
<dbReference type="Proteomes" id="UP001220610">
    <property type="component" value="Chromosome"/>
</dbReference>
<feature type="transmembrane region" description="Helical" evidence="1">
    <location>
        <begin position="142"/>
        <end position="167"/>
    </location>
</feature>
<keyword evidence="1" id="KW-1133">Transmembrane helix</keyword>
<dbReference type="GO" id="GO:0016020">
    <property type="term" value="C:membrane"/>
    <property type="evidence" value="ECO:0007669"/>
    <property type="project" value="InterPro"/>
</dbReference>
<feature type="transmembrane region" description="Helical" evidence="1">
    <location>
        <begin position="101"/>
        <end position="122"/>
    </location>
</feature>
<keyword evidence="3" id="KW-0418">Kinase</keyword>
<proteinExistence type="predicted"/>
<organism evidence="3 4">
    <name type="scientific">Candidatus Pseudobacter hemicellulosilyticus</name>
    <dbReference type="NCBI Taxonomy" id="3121375"/>
    <lineage>
        <taxon>Bacteria</taxon>
        <taxon>Pseudomonadati</taxon>
        <taxon>Bacteroidota</taxon>
        <taxon>Chitinophagia</taxon>
        <taxon>Chitinophagales</taxon>
        <taxon>Chitinophagaceae</taxon>
        <taxon>Pseudobacter</taxon>
    </lineage>
</organism>
<feature type="transmembrane region" description="Helical" evidence="1">
    <location>
        <begin position="23"/>
        <end position="40"/>
    </location>
</feature>
<sequence>MTEDNYSSEQRIETFLNNRKKRILLIVFALILLYLGSYIMDPYASYWGTYFTRPWPDMLEEWAISLIFCFLISEASIVIGKKLNRYIRWTDHPSRRLAIEAVLNLLVVMILNLSIDLSYYLLSNNPDMTIIGSKWSEEKAKGAIQWVTVSAILSLMIMAINIGNYLIVNWKDQALKAATMAQVAMEAELQALKLQIDPHFVFNNLSVLSELILEDQQLGFEYAENFSRIYRYLLVNSKKNVIPLEEELKFLHAYMFLIKHRIGKGVHFAIHVAEDSKQLYMPPLTLQLLVENALKHNKVVKSNPLHIRIYSNAGNELVVENSLLPIETSLESSGIGIRNIIRRYHLLSAKEPQIVKGPATFSVIIPLIHYDQQDTDNRR</sequence>
<dbReference type="PANTHER" id="PTHR34220:SF7">
    <property type="entry name" value="SENSOR HISTIDINE KINASE YPDA"/>
    <property type="match status" value="1"/>
</dbReference>
<dbReference type="InterPro" id="IPR010559">
    <property type="entry name" value="Sig_transdc_His_kin_internal"/>
</dbReference>
<keyword evidence="1" id="KW-0812">Transmembrane</keyword>
<dbReference type="GO" id="GO:0000155">
    <property type="term" value="F:phosphorelay sensor kinase activity"/>
    <property type="evidence" value="ECO:0007669"/>
    <property type="project" value="InterPro"/>
</dbReference>
<evidence type="ECO:0000259" key="2">
    <source>
        <dbReference type="Pfam" id="PF06580"/>
    </source>
</evidence>
<evidence type="ECO:0000313" key="4">
    <source>
        <dbReference type="Proteomes" id="UP001220610"/>
    </source>
</evidence>
<dbReference type="InterPro" id="IPR050640">
    <property type="entry name" value="Bact_2-comp_sensor_kinase"/>
</dbReference>
<name>A0AAJ6BI32_9BACT</name>
<dbReference type="EMBL" id="CP119311">
    <property type="protein sequence ID" value="WEK38390.1"/>
    <property type="molecule type" value="Genomic_DNA"/>
</dbReference>
<dbReference type="PANTHER" id="PTHR34220">
    <property type="entry name" value="SENSOR HISTIDINE KINASE YPDA"/>
    <property type="match status" value="1"/>
</dbReference>
<accession>A0AAJ6BI32</accession>
<dbReference type="Pfam" id="PF06580">
    <property type="entry name" value="His_kinase"/>
    <property type="match status" value="1"/>
</dbReference>
<evidence type="ECO:0000313" key="3">
    <source>
        <dbReference type="EMBL" id="WEK38390.1"/>
    </source>
</evidence>
<keyword evidence="3" id="KW-0808">Transferase</keyword>
<feature type="domain" description="Signal transduction histidine kinase internal region" evidence="2">
    <location>
        <begin position="187"/>
        <end position="264"/>
    </location>
</feature>
<reference evidence="3" key="1">
    <citation type="submission" date="2023-03" db="EMBL/GenBank/DDBJ databases">
        <title>Andean soil-derived lignocellulolytic bacterial consortium as a source of novel taxa and putative plastic-active enzymes.</title>
        <authorList>
            <person name="Diaz-Garcia L."/>
            <person name="Chuvochina M."/>
            <person name="Feuerriegel G."/>
            <person name="Bunk B."/>
            <person name="Sproer C."/>
            <person name="Streit W.R."/>
            <person name="Rodriguez L.M."/>
            <person name="Overmann J."/>
            <person name="Jimenez D.J."/>
        </authorList>
    </citation>
    <scope>NUCLEOTIDE SEQUENCE</scope>
    <source>
        <strain evidence="3">MAG 7</strain>
    </source>
</reference>
<protein>
    <submittedName>
        <fullName evidence="3">Histidine kinase</fullName>
    </submittedName>
</protein>